<reference evidence="2" key="2">
    <citation type="submission" date="2016-05" db="EMBL/GenBank/DDBJ databases">
        <title>Comparative analysis highlights variable genome content of wheat rusts and divergence of the mating loci.</title>
        <authorList>
            <person name="Cuomo C.A."/>
            <person name="Bakkeren G."/>
            <person name="Szabo L."/>
            <person name="Khalil H."/>
            <person name="Joly D."/>
            <person name="Goldberg J."/>
            <person name="Young S."/>
            <person name="Zeng Q."/>
            <person name="Fellers J."/>
        </authorList>
    </citation>
    <scope>NUCLEOTIDE SEQUENCE [LARGE SCALE GENOMIC DNA]</scope>
    <source>
        <strain evidence="2">1-1 BBBD Race 1</strain>
    </source>
</reference>
<evidence type="ECO:0000313" key="2">
    <source>
        <dbReference type="EMBL" id="OAV97054.1"/>
    </source>
</evidence>
<protein>
    <recommendedName>
        <fullName evidence="1">Myb/SANT-like domain-containing protein</fullName>
    </recommendedName>
</protein>
<organism evidence="2">
    <name type="scientific">Puccinia triticina (isolate 1-1 / race 1 (BBBD))</name>
    <name type="common">Brown leaf rust fungus</name>
    <dbReference type="NCBI Taxonomy" id="630390"/>
    <lineage>
        <taxon>Eukaryota</taxon>
        <taxon>Fungi</taxon>
        <taxon>Dikarya</taxon>
        <taxon>Basidiomycota</taxon>
        <taxon>Pucciniomycotina</taxon>
        <taxon>Pucciniomycetes</taxon>
        <taxon>Pucciniales</taxon>
        <taxon>Pucciniaceae</taxon>
        <taxon>Puccinia</taxon>
    </lineage>
</organism>
<evidence type="ECO:0000313" key="4">
    <source>
        <dbReference type="Proteomes" id="UP000005240"/>
    </source>
</evidence>
<gene>
    <name evidence="2" type="ORF">PTTG_06448</name>
</gene>
<dbReference type="PANTHER" id="PTHR47072">
    <property type="match status" value="1"/>
</dbReference>
<dbReference type="InterPro" id="IPR024752">
    <property type="entry name" value="Myb/SANT-like_dom"/>
</dbReference>
<dbReference type="EMBL" id="ADAS02000015">
    <property type="protein sequence ID" value="OAV97054.1"/>
    <property type="molecule type" value="Genomic_DNA"/>
</dbReference>
<evidence type="ECO:0000259" key="1">
    <source>
        <dbReference type="Pfam" id="PF12776"/>
    </source>
</evidence>
<accession>A0A180GX00</accession>
<evidence type="ECO:0000313" key="3">
    <source>
        <dbReference type="EnsemblFungi" id="PTTG_06448-t43_1-p1"/>
    </source>
</evidence>
<dbReference type="PANTHER" id="PTHR47072:SF4">
    <property type="entry name" value="MYB_SANT-LIKE DOMAIN-CONTAINING PROTEIN"/>
    <property type="match status" value="1"/>
</dbReference>
<dbReference type="EnsemblFungi" id="PTTG_06448-t43_1">
    <property type="protein sequence ID" value="PTTG_06448-t43_1-p1"/>
    <property type="gene ID" value="PTTG_06448"/>
</dbReference>
<keyword evidence="4" id="KW-1185">Reference proteome</keyword>
<dbReference type="OrthoDB" id="76215at2759"/>
<feature type="non-terminal residue" evidence="2">
    <location>
        <position position="117"/>
    </location>
</feature>
<reference evidence="3 4" key="3">
    <citation type="journal article" date="2017" name="G3 (Bethesda)">
        <title>Comparative analysis highlights variable genome content of wheat rusts and divergence of the mating loci.</title>
        <authorList>
            <person name="Cuomo C.A."/>
            <person name="Bakkeren G."/>
            <person name="Khalil H.B."/>
            <person name="Panwar V."/>
            <person name="Joly D."/>
            <person name="Linning R."/>
            <person name="Sakthikumar S."/>
            <person name="Song X."/>
            <person name="Adiconis X."/>
            <person name="Fan L."/>
            <person name="Goldberg J.M."/>
            <person name="Levin J.Z."/>
            <person name="Young S."/>
            <person name="Zeng Q."/>
            <person name="Anikster Y."/>
            <person name="Bruce M."/>
            <person name="Wang M."/>
            <person name="Yin C."/>
            <person name="McCallum B."/>
            <person name="Szabo L.J."/>
            <person name="Hulbert S."/>
            <person name="Chen X."/>
            <person name="Fellers J.P."/>
        </authorList>
    </citation>
    <scope>NUCLEOTIDE SEQUENCE</scope>
    <source>
        <strain evidence="4">Isolate 1-1 / race 1 (BBBD)</strain>
        <strain evidence="3">isolate 1-1 / race 1 (BBBD)</strain>
    </source>
</reference>
<name>A0A180GX00_PUCT1</name>
<dbReference type="AlphaFoldDB" id="A0A180GX00"/>
<feature type="domain" description="Myb/SANT-like" evidence="1">
    <location>
        <begin position="2"/>
        <end position="86"/>
    </location>
</feature>
<reference evidence="2" key="1">
    <citation type="submission" date="2009-11" db="EMBL/GenBank/DDBJ databases">
        <authorList>
            <consortium name="The Broad Institute Genome Sequencing Platform"/>
            <person name="Ward D."/>
            <person name="Feldgarden M."/>
            <person name="Earl A."/>
            <person name="Young S.K."/>
            <person name="Zeng Q."/>
            <person name="Koehrsen M."/>
            <person name="Alvarado L."/>
            <person name="Berlin A."/>
            <person name="Bochicchio J."/>
            <person name="Borenstein D."/>
            <person name="Chapman S.B."/>
            <person name="Chen Z."/>
            <person name="Engels R."/>
            <person name="Freedman E."/>
            <person name="Gellesch M."/>
            <person name="Goldberg J."/>
            <person name="Griggs A."/>
            <person name="Gujja S."/>
            <person name="Heilman E."/>
            <person name="Heiman D."/>
            <person name="Hepburn T."/>
            <person name="Howarth C."/>
            <person name="Jen D."/>
            <person name="Larson L."/>
            <person name="Lewis B."/>
            <person name="Mehta T."/>
            <person name="Park D."/>
            <person name="Pearson M."/>
            <person name="Roberts A."/>
            <person name="Saif S."/>
            <person name="Shea T."/>
            <person name="Shenoy N."/>
            <person name="Sisk P."/>
            <person name="Stolte C."/>
            <person name="Sykes S."/>
            <person name="Thomson T."/>
            <person name="Walk T."/>
            <person name="White J."/>
            <person name="Yandava C."/>
            <person name="Izard J."/>
            <person name="Baranova O.V."/>
            <person name="Blanton J.M."/>
            <person name="Tanner A.C."/>
            <person name="Dewhirst F.E."/>
            <person name="Haas B."/>
            <person name="Nusbaum C."/>
            <person name="Birren B."/>
        </authorList>
    </citation>
    <scope>NUCLEOTIDE SEQUENCE [LARGE SCALE GENOMIC DNA]</scope>
    <source>
        <strain evidence="2">1-1 BBBD Race 1</strain>
    </source>
</reference>
<sequence length="117" mass="13520">MLELIATEFAAGKQTNNGGLKKEAWPGVVKKLNEKLGTNLTGNQCRNQKNTLRRLFIDFKFLRDQSRFGWDEECKTVTADEKVWEELIESHPRREFAKLKDKPFPLYDLALSVFDGT</sequence>
<dbReference type="Proteomes" id="UP000005240">
    <property type="component" value="Unassembled WGS sequence"/>
</dbReference>
<proteinExistence type="predicted"/>
<dbReference type="Pfam" id="PF12776">
    <property type="entry name" value="Myb_DNA-bind_3"/>
    <property type="match status" value="1"/>
</dbReference>
<reference evidence="3" key="4">
    <citation type="submission" date="2025-05" db="UniProtKB">
        <authorList>
            <consortium name="EnsemblFungi"/>
        </authorList>
    </citation>
    <scope>IDENTIFICATION</scope>
    <source>
        <strain evidence="3">isolate 1-1 / race 1 (BBBD)</strain>
    </source>
</reference>